<dbReference type="Proteomes" id="UP001215598">
    <property type="component" value="Unassembled WGS sequence"/>
</dbReference>
<evidence type="ECO:0000313" key="1">
    <source>
        <dbReference type="EMBL" id="KAJ7766720.1"/>
    </source>
</evidence>
<keyword evidence="2" id="KW-1185">Reference proteome</keyword>
<name>A0AAD7JMZ1_9AGAR</name>
<organism evidence="1 2">
    <name type="scientific">Mycena metata</name>
    <dbReference type="NCBI Taxonomy" id="1033252"/>
    <lineage>
        <taxon>Eukaryota</taxon>
        <taxon>Fungi</taxon>
        <taxon>Dikarya</taxon>
        <taxon>Basidiomycota</taxon>
        <taxon>Agaricomycotina</taxon>
        <taxon>Agaricomycetes</taxon>
        <taxon>Agaricomycetidae</taxon>
        <taxon>Agaricales</taxon>
        <taxon>Marasmiineae</taxon>
        <taxon>Mycenaceae</taxon>
        <taxon>Mycena</taxon>
    </lineage>
</organism>
<gene>
    <name evidence="1" type="ORF">B0H16DRAFT_1882750</name>
</gene>
<protein>
    <recommendedName>
        <fullName evidence="3">F-box domain-containing protein</fullName>
    </recommendedName>
</protein>
<evidence type="ECO:0008006" key="3">
    <source>
        <dbReference type="Google" id="ProtNLM"/>
    </source>
</evidence>
<sequence>MDLLHIPPTAISSTVLFLTEIPALTHLCLHNWTLDVASGILRQCSRLQILLVLLGSSHSERMLDIISSATTDVRCVVVAVDSLNEWAGYKHDFWTGAEAFVARKRRGEVGVAAHWLEPWW</sequence>
<dbReference type="AlphaFoldDB" id="A0AAD7JMZ1"/>
<evidence type="ECO:0000313" key="2">
    <source>
        <dbReference type="Proteomes" id="UP001215598"/>
    </source>
</evidence>
<dbReference type="EMBL" id="JARKIB010000023">
    <property type="protein sequence ID" value="KAJ7766720.1"/>
    <property type="molecule type" value="Genomic_DNA"/>
</dbReference>
<reference evidence="1" key="1">
    <citation type="submission" date="2023-03" db="EMBL/GenBank/DDBJ databases">
        <title>Massive genome expansion in bonnet fungi (Mycena s.s.) driven by repeated elements and novel gene families across ecological guilds.</title>
        <authorList>
            <consortium name="Lawrence Berkeley National Laboratory"/>
            <person name="Harder C.B."/>
            <person name="Miyauchi S."/>
            <person name="Viragh M."/>
            <person name="Kuo A."/>
            <person name="Thoen E."/>
            <person name="Andreopoulos B."/>
            <person name="Lu D."/>
            <person name="Skrede I."/>
            <person name="Drula E."/>
            <person name="Henrissat B."/>
            <person name="Morin E."/>
            <person name="Kohler A."/>
            <person name="Barry K."/>
            <person name="LaButti K."/>
            <person name="Morin E."/>
            <person name="Salamov A."/>
            <person name="Lipzen A."/>
            <person name="Mereny Z."/>
            <person name="Hegedus B."/>
            <person name="Baldrian P."/>
            <person name="Stursova M."/>
            <person name="Weitz H."/>
            <person name="Taylor A."/>
            <person name="Grigoriev I.V."/>
            <person name="Nagy L.G."/>
            <person name="Martin F."/>
            <person name="Kauserud H."/>
        </authorList>
    </citation>
    <scope>NUCLEOTIDE SEQUENCE</scope>
    <source>
        <strain evidence="1">CBHHK182m</strain>
    </source>
</reference>
<comment type="caution">
    <text evidence="1">The sequence shown here is derived from an EMBL/GenBank/DDBJ whole genome shotgun (WGS) entry which is preliminary data.</text>
</comment>
<accession>A0AAD7JMZ1</accession>
<proteinExistence type="predicted"/>